<feature type="domain" description="HTH tetR-type" evidence="5">
    <location>
        <begin position="21"/>
        <end position="81"/>
    </location>
</feature>
<protein>
    <submittedName>
        <fullName evidence="6">Transcriptional regulator, TetR family</fullName>
    </submittedName>
</protein>
<keyword evidence="3" id="KW-0804">Transcription</keyword>
<dbReference type="Gene3D" id="1.10.357.10">
    <property type="entry name" value="Tetracycline Repressor, domain 2"/>
    <property type="match status" value="1"/>
</dbReference>
<dbReference type="InterPro" id="IPR009057">
    <property type="entry name" value="Homeodomain-like_sf"/>
</dbReference>
<keyword evidence="1" id="KW-0805">Transcription regulation</keyword>
<evidence type="ECO:0000259" key="5">
    <source>
        <dbReference type="PROSITE" id="PS50977"/>
    </source>
</evidence>
<name>A0A239MTN9_9ACTN</name>
<dbReference type="PANTHER" id="PTHR30055:SF234">
    <property type="entry name" value="HTH-TYPE TRANSCRIPTIONAL REGULATOR BETI"/>
    <property type="match status" value="1"/>
</dbReference>
<dbReference type="PROSITE" id="PS50977">
    <property type="entry name" value="HTH_TETR_2"/>
    <property type="match status" value="1"/>
</dbReference>
<sequence length="215" mass="23058">MPERLGSRAPYRSGIRAQQAANTRSAVLKAAAELFTTRGYAATSVDAIAEAAGVSRSTVFTAAGGKPWLLKTAYDQAIVGDDRPESLAERPESRAMQSLSDGAEIIAVYAAILAGAVARVSALYHVVRMASDADPDVAALWQDIQRQRRAGADQIVALLVSADALSKHLDADHAADVITVYNDPGIYHHLVGARGWTYEAFQDWLARALVRELLD</sequence>
<evidence type="ECO:0000256" key="3">
    <source>
        <dbReference type="ARBA" id="ARBA00023163"/>
    </source>
</evidence>
<dbReference type="PRINTS" id="PR00455">
    <property type="entry name" value="HTHTETR"/>
</dbReference>
<evidence type="ECO:0000313" key="6">
    <source>
        <dbReference type="EMBL" id="SNT45512.1"/>
    </source>
</evidence>
<dbReference type="GO" id="GO:0003700">
    <property type="term" value="F:DNA-binding transcription factor activity"/>
    <property type="evidence" value="ECO:0007669"/>
    <property type="project" value="TreeGrafter"/>
</dbReference>
<evidence type="ECO:0000256" key="1">
    <source>
        <dbReference type="ARBA" id="ARBA00023015"/>
    </source>
</evidence>
<evidence type="ECO:0000313" key="7">
    <source>
        <dbReference type="Proteomes" id="UP000198282"/>
    </source>
</evidence>
<evidence type="ECO:0000256" key="4">
    <source>
        <dbReference type="PROSITE-ProRule" id="PRU00335"/>
    </source>
</evidence>
<evidence type="ECO:0000256" key="2">
    <source>
        <dbReference type="ARBA" id="ARBA00023125"/>
    </source>
</evidence>
<dbReference type="GO" id="GO:0000976">
    <property type="term" value="F:transcription cis-regulatory region binding"/>
    <property type="evidence" value="ECO:0007669"/>
    <property type="project" value="TreeGrafter"/>
</dbReference>
<feature type="DNA-binding region" description="H-T-H motif" evidence="4">
    <location>
        <begin position="44"/>
        <end position="63"/>
    </location>
</feature>
<organism evidence="6 7">
    <name type="scientific">Streptosporangium subroseum</name>
    <dbReference type="NCBI Taxonomy" id="106412"/>
    <lineage>
        <taxon>Bacteria</taxon>
        <taxon>Bacillati</taxon>
        <taxon>Actinomycetota</taxon>
        <taxon>Actinomycetes</taxon>
        <taxon>Streptosporangiales</taxon>
        <taxon>Streptosporangiaceae</taxon>
        <taxon>Streptosporangium</taxon>
    </lineage>
</organism>
<dbReference type="InterPro" id="IPR050109">
    <property type="entry name" value="HTH-type_TetR-like_transc_reg"/>
</dbReference>
<reference evidence="6 7" key="1">
    <citation type="submission" date="2017-06" db="EMBL/GenBank/DDBJ databases">
        <authorList>
            <person name="Kim H.J."/>
            <person name="Triplett B.A."/>
        </authorList>
    </citation>
    <scope>NUCLEOTIDE SEQUENCE [LARGE SCALE GENOMIC DNA]</scope>
    <source>
        <strain evidence="6 7">CGMCC 4.2132</strain>
    </source>
</reference>
<dbReference type="Proteomes" id="UP000198282">
    <property type="component" value="Unassembled WGS sequence"/>
</dbReference>
<keyword evidence="7" id="KW-1185">Reference proteome</keyword>
<dbReference type="Pfam" id="PF00440">
    <property type="entry name" value="TetR_N"/>
    <property type="match status" value="1"/>
</dbReference>
<dbReference type="EMBL" id="FZOD01000045">
    <property type="protein sequence ID" value="SNT45512.1"/>
    <property type="molecule type" value="Genomic_DNA"/>
</dbReference>
<proteinExistence type="predicted"/>
<dbReference type="PANTHER" id="PTHR30055">
    <property type="entry name" value="HTH-TYPE TRANSCRIPTIONAL REGULATOR RUTR"/>
    <property type="match status" value="1"/>
</dbReference>
<dbReference type="OrthoDB" id="4823039at2"/>
<keyword evidence="2 4" id="KW-0238">DNA-binding</keyword>
<accession>A0A239MTN9</accession>
<gene>
    <name evidence="6" type="ORF">SAMN05216276_104517</name>
</gene>
<dbReference type="InterPro" id="IPR001647">
    <property type="entry name" value="HTH_TetR"/>
</dbReference>
<dbReference type="RefSeq" id="WP_089211261.1">
    <property type="nucleotide sequence ID" value="NZ_FZOD01000045.1"/>
</dbReference>
<dbReference type="AlphaFoldDB" id="A0A239MTN9"/>
<dbReference type="SUPFAM" id="SSF46689">
    <property type="entry name" value="Homeodomain-like"/>
    <property type="match status" value="1"/>
</dbReference>